<organism evidence="8 9">
    <name type="scientific">Cylindrotheca closterium</name>
    <dbReference type="NCBI Taxonomy" id="2856"/>
    <lineage>
        <taxon>Eukaryota</taxon>
        <taxon>Sar</taxon>
        <taxon>Stramenopiles</taxon>
        <taxon>Ochrophyta</taxon>
        <taxon>Bacillariophyta</taxon>
        <taxon>Bacillariophyceae</taxon>
        <taxon>Bacillariophycidae</taxon>
        <taxon>Bacillariales</taxon>
        <taxon>Bacillariaceae</taxon>
        <taxon>Cylindrotheca</taxon>
    </lineage>
</organism>
<gene>
    <name evidence="8" type="ORF">CYCCA115_LOCUS16702</name>
</gene>
<feature type="compositionally biased region" description="Polar residues" evidence="6">
    <location>
        <begin position="127"/>
        <end position="138"/>
    </location>
</feature>
<dbReference type="SUPFAM" id="SSF57863">
    <property type="entry name" value="ArfGap/RecO-like zinc finger"/>
    <property type="match status" value="1"/>
</dbReference>
<feature type="compositionally biased region" description="Polar residues" evidence="6">
    <location>
        <begin position="300"/>
        <end position="309"/>
    </location>
</feature>
<evidence type="ECO:0000256" key="2">
    <source>
        <dbReference type="ARBA" id="ARBA00022723"/>
    </source>
</evidence>
<keyword evidence="2" id="KW-0479">Metal-binding</keyword>
<keyword evidence="3 5" id="KW-0863">Zinc-finger</keyword>
<dbReference type="InterPro" id="IPR001164">
    <property type="entry name" value="ArfGAP_dom"/>
</dbReference>
<feature type="compositionally biased region" description="Low complexity" evidence="6">
    <location>
        <begin position="403"/>
        <end position="436"/>
    </location>
</feature>
<evidence type="ECO:0000313" key="8">
    <source>
        <dbReference type="EMBL" id="CAJ1957410.1"/>
    </source>
</evidence>
<dbReference type="PANTHER" id="PTHR45686">
    <property type="entry name" value="ADP-RIBOSYLATION FACTOR GTPASE ACTIVATING PROTEIN 3, ISOFORM H-RELATED"/>
    <property type="match status" value="1"/>
</dbReference>
<evidence type="ECO:0000256" key="6">
    <source>
        <dbReference type="SAM" id="MobiDB-lite"/>
    </source>
</evidence>
<reference evidence="8" key="1">
    <citation type="submission" date="2023-08" db="EMBL/GenBank/DDBJ databases">
        <authorList>
            <person name="Audoor S."/>
            <person name="Bilcke G."/>
        </authorList>
    </citation>
    <scope>NUCLEOTIDE SEQUENCE</scope>
</reference>
<feature type="domain" description="Arf-GAP" evidence="7">
    <location>
        <begin position="12"/>
        <end position="122"/>
    </location>
</feature>
<sequence>MVQMTLQDQAVIKALPGNDTCSDCHGKNPEWASVSFGNVFCLDCSGVHRSLGVHISFVRSIRMDSWAPKQLELMRAGGNDKLNAYLKSKNIQKTTPIRQKYENDHAQLYKEILKARVEGRPEPTSLPKKTTSAPSSMNRPMGAVGSSMGGGGAQDANGMERLAGETEQQYVARQTRLRDDARERMKAKFGGGGMGGVGSSGMQGIGSNPNYNRNGGGYDLDNVVSGVSSAFSAGLSLVGGVAGAAVNTVNSDSISSVRGSVSTVGGSFWSSLSTGISQVADTITAPDGNDGLADLQQQFSSNRPTQSKYSGFGSDSSRNGNSGGFNGGQNFNSSGAAKPTMSRIPPSNGSNPLGQAPGMPGEDPNGMERLTGESDEQYVARQTRIRDEAKARMAAKFGGGGLSSASSSSNYPASSGTNFAAPSSRPNSSASPAPRSGGFGAATPPRKMSADKLSSDDFFASFGT</sequence>
<evidence type="ECO:0000256" key="4">
    <source>
        <dbReference type="ARBA" id="ARBA00022833"/>
    </source>
</evidence>
<comment type="caution">
    <text evidence="8">The sequence shown here is derived from an EMBL/GenBank/DDBJ whole genome shotgun (WGS) entry which is preliminary data.</text>
</comment>
<keyword evidence="1" id="KW-0343">GTPase activation</keyword>
<name>A0AAD2FYY5_9STRA</name>
<evidence type="ECO:0000256" key="5">
    <source>
        <dbReference type="PROSITE-ProRule" id="PRU00288"/>
    </source>
</evidence>
<dbReference type="PRINTS" id="PR00405">
    <property type="entry name" value="REVINTRACTNG"/>
</dbReference>
<dbReference type="GO" id="GO:0005096">
    <property type="term" value="F:GTPase activator activity"/>
    <property type="evidence" value="ECO:0007669"/>
    <property type="project" value="UniProtKB-KW"/>
</dbReference>
<dbReference type="Pfam" id="PF01412">
    <property type="entry name" value="ArfGap"/>
    <property type="match status" value="1"/>
</dbReference>
<dbReference type="GO" id="GO:0000139">
    <property type="term" value="C:Golgi membrane"/>
    <property type="evidence" value="ECO:0007669"/>
    <property type="project" value="GOC"/>
</dbReference>
<proteinExistence type="predicted"/>
<dbReference type="GO" id="GO:0048205">
    <property type="term" value="P:COPI coating of Golgi vesicle"/>
    <property type="evidence" value="ECO:0007669"/>
    <property type="project" value="TreeGrafter"/>
</dbReference>
<protein>
    <recommendedName>
        <fullName evidence="7">Arf-GAP domain-containing protein</fullName>
    </recommendedName>
</protein>
<dbReference type="Proteomes" id="UP001295423">
    <property type="component" value="Unassembled WGS sequence"/>
</dbReference>
<feature type="compositionally biased region" description="Low complexity" evidence="6">
    <location>
        <begin position="310"/>
        <end position="320"/>
    </location>
</feature>
<dbReference type="PROSITE" id="PS50115">
    <property type="entry name" value="ARFGAP"/>
    <property type="match status" value="1"/>
</dbReference>
<evidence type="ECO:0000256" key="1">
    <source>
        <dbReference type="ARBA" id="ARBA00022468"/>
    </source>
</evidence>
<dbReference type="PANTHER" id="PTHR45686:SF18">
    <property type="entry name" value="ADP-RIBOSYLATION FACTOR GTPASE-ACTIVATING PROTEIN GCS1"/>
    <property type="match status" value="1"/>
</dbReference>
<feature type="region of interest" description="Disordered" evidence="6">
    <location>
        <begin position="300"/>
        <end position="378"/>
    </location>
</feature>
<dbReference type="AlphaFoldDB" id="A0AAD2FYY5"/>
<dbReference type="CDD" id="cd08830">
    <property type="entry name" value="ArfGap_ArfGap1"/>
    <property type="match status" value="1"/>
</dbReference>
<dbReference type="InterPro" id="IPR038508">
    <property type="entry name" value="ArfGAP_dom_sf"/>
</dbReference>
<evidence type="ECO:0000259" key="7">
    <source>
        <dbReference type="PROSITE" id="PS50115"/>
    </source>
</evidence>
<dbReference type="SMART" id="SM00105">
    <property type="entry name" value="ArfGap"/>
    <property type="match status" value="1"/>
</dbReference>
<dbReference type="EMBL" id="CAKOGP040001943">
    <property type="protein sequence ID" value="CAJ1957410.1"/>
    <property type="molecule type" value="Genomic_DNA"/>
</dbReference>
<feature type="region of interest" description="Disordered" evidence="6">
    <location>
        <begin position="118"/>
        <end position="153"/>
    </location>
</feature>
<accession>A0AAD2FYY5</accession>
<keyword evidence="4" id="KW-0862">Zinc</keyword>
<evidence type="ECO:0000313" key="9">
    <source>
        <dbReference type="Proteomes" id="UP001295423"/>
    </source>
</evidence>
<evidence type="ECO:0000256" key="3">
    <source>
        <dbReference type="ARBA" id="ARBA00022771"/>
    </source>
</evidence>
<dbReference type="InterPro" id="IPR037278">
    <property type="entry name" value="ARFGAP/RecO"/>
</dbReference>
<dbReference type="Gene3D" id="1.10.220.150">
    <property type="entry name" value="Arf GTPase activating protein"/>
    <property type="match status" value="1"/>
</dbReference>
<dbReference type="GO" id="GO:0008270">
    <property type="term" value="F:zinc ion binding"/>
    <property type="evidence" value="ECO:0007669"/>
    <property type="project" value="UniProtKB-KW"/>
</dbReference>
<keyword evidence="9" id="KW-1185">Reference proteome</keyword>
<feature type="region of interest" description="Disordered" evidence="6">
    <location>
        <begin position="397"/>
        <end position="464"/>
    </location>
</feature>